<evidence type="ECO:0000313" key="2">
    <source>
        <dbReference type="EMBL" id="TWF93708.1"/>
    </source>
</evidence>
<proteinExistence type="predicted"/>
<dbReference type="EMBL" id="VIWX01000005">
    <property type="protein sequence ID" value="TWF93708.1"/>
    <property type="molecule type" value="Genomic_DNA"/>
</dbReference>
<dbReference type="AlphaFoldDB" id="A0A561U2X4"/>
<feature type="region of interest" description="Disordered" evidence="1">
    <location>
        <begin position="1"/>
        <end position="22"/>
    </location>
</feature>
<reference evidence="2 3" key="1">
    <citation type="submission" date="2019-06" db="EMBL/GenBank/DDBJ databases">
        <title>Sequencing the genomes of 1000 actinobacteria strains.</title>
        <authorList>
            <person name="Klenk H.-P."/>
        </authorList>
    </citation>
    <scope>NUCLEOTIDE SEQUENCE [LARGE SCALE GENOMIC DNA]</scope>
    <source>
        <strain evidence="2 3">DSM 46699</strain>
    </source>
</reference>
<comment type="caution">
    <text evidence="2">The sequence shown here is derived from an EMBL/GenBank/DDBJ whole genome shotgun (WGS) entry which is preliminary data.</text>
</comment>
<accession>A0A561U2X4</accession>
<evidence type="ECO:0000313" key="3">
    <source>
        <dbReference type="Proteomes" id="UP000316184"/>
    </source>
</evidence>
<keyword evidence="3" id="KW-1185">Reference proteome</keyword>
<dbReference type="Proteomes" id="UP000316184">
    <property type="component" value="Unassembled WGS sequence"/>
</dbReference>
<evidence type="ECO:0000256" key="1">
    <source>
        <dbReference type="SAM" id="MobiDB-lite"/>
    </source>
</evidence>
<name>A0A561U2X4_9PSEU</name>
<protein>
    <submittedName>
        <fullName evidence="2">Uncharacterized protein</fullName>
    </submittedName>
</protein>
<organism evidence="2 3">
    <name type="scientific">Saccharopolyspora dendranthemae</name>
    <dbReference type="NCBI Taxonomy" id="1181886"/>
    <lineage>
        <taxon>Bacteria</taxon>
        <taxon>Bacillati</taxon>
        <taxon>Actinomycetota</taxon>
        <taxon>Actinomycetes</taxon>
        <taxon>Pseudonocardiales</taxon>
        <taxon>Pseudonocardiaceae</taxon>
        <taxon>Saccharopolyspora</taxon>
    </lineage>
</organism>
<sequence>MDGSDHNRPQPQRNPNEPTQHHWRTVMLRLTGRSSACWSIAAKPTSGPSAGRSAGLTMRDVLVSGVHEVLHAVQQFQRLLQIYLRDRGIALPLRRR</sequence>
<gene>
    <name evidence="2" type="ORF">FHU35_15565</name>
</gene>